<comment type="caution">
    <text evidence="13">The sequence shown here is derived from an EMBL/GenBank/DDBJ whole genome shotgun (WGS) entry which is preliminary data.</text>
</comment>
<evidence type="ECO:0000259" key="12">
    <source>
        <dbReference type="SMART" id="SM00382"/>
    </source>
</evidence>
<organism evidence="13 14">
    <name type="scientific">Triplophysa tibetana</name>
    <dbReference type="NCBI Taxonomy" id="1572043"/>
    <lineage>
        <taxon>Eukaryota</taxon>
        <taxon>Metazoa</taxon>
        <taxon>Chordata</taxon>
        <taxon>Craniata</taxon>
        <taxon>Vertebrata</taxon>
        <taxon>Euteleostomi</taxon>
        <taxon>Actinopterygii</taxon>
        <taxon>Neopterygii</taxon>
        <taxon>Teleostei</taxon>
        <taxon>Ostariophysi</taxon>
        <taxon>Cypriniformes</taxon>
        <taxon>Nemacheilidae</taxon>
        <taxon>Triplophysa</taxon>
    </lineage>
</organism>
<dbReference type="Gene3D" id="3.40.50.300">
    <property type="entry name" value="P-loop containing nucleotide triphosphate hydrolases"/>
    <property type="match status" value="1"/>
</dbReference>
<evidence type="ECO:0000256" key="2">
    <source>
        <dbReference type="ARBA" id="ARBA00004436"/>
    </source>
</evidence>
<evidence type="ECO:0000256" key="6">
    <source>
        <dbReference type="ARBA" id="ARBA00022840"/>
    </source>
</evidence>
<feature type="domain" description="AAA+ ATPase" evidence="12">
    <location>
        <begin position="338"/>
        <end position="493"/>
    </location>
</feature>
<feature type="compositionally biased region" description="Polar residues" evidence="11">
    <location>
        <begin position="588"/>
        <end position="599"/>
    </location>
</feature>
<feature type="compositionally biased region" description="Basic and acidic residues" evidence="11">
    <location>
        <begin position="601"/>
        <end position="619"/>
    </location>
</feature>
<keyword evidence="6" id="KW-0067">ATP-binding</keyword>
<evidence type="ECO:0000256" key="11">
    <source>
        <dbReference type="SAM" id="MobiDB-lite"/>
    </source>
</evidence>
<dbReference type="InterPro" id="IPR003593">
    <property type="entry name" value="AAA+_ATPase"/>
</dbReference>
<evidence type="ECO:0000256" key="10">
    <source>
        <dbReference type="ARBA" id="ARBA00023271"/>
    </source>
</evidence>
<comment type="subcellular location">
    <subcellularLocation>
        <location evidence="1">Mitochondrion inner membrane</location>
    </subcellularLocation>
    <subcellularLocation>
        <location evidence="2">Mitochondrion matrix</location>
        <location evidence="2">Mitochondrion nucleoid</location>
    </subcellularLocation>
</comment>
<dbReference type="AlphaFoldDB" id="A0A5A9NRX0"/>
<keyword evidence="14" id="KW-1185">Reference proteome</keyword>
<accession>A0A5A9NRX0</accession>
<feature type="region of interest" description="Disordered" evidence="11">
    <location>
        <begin position="571"/>
        <end position="625"/>
    </location>
</feature>
<keyword evidence="9" id="KW-0472">Membrane</keyword>
<dbReference type="InterPro" id="IPR021911">
    <property type="entry name" value="ATAD3_N"/>
</dbReference>
<feature type="compositionally biased region" description="Basic and acidic residues" evidence="11">
    <location>
        <begin position="57"/>
        <end position="70"/>
    </location>
</feature>
<evidence type="ECO:0000256" key="8">
    <source>
        <dbReference type="ARBA" id="ARBA00023128"/>
    </source>
</evidence>
<dbReference type="GO" id="GO:0007005">
    <property type="term" value="P:mitochondrion organization"/>
    <property type="evidence" value="ECO:0007669"/>
    <property type="project" value="TreeGrafter"/>
</dbReference>
<dbReference type="OrthoDB" id="199596at2759"/>
<sequence>MSWLFGLNKGQSVAPPDGPVPPAPPAPPPAGSGSDKPKDKWSNFDPTGLERAANAAKELDRSRHAKDALDLSRMQEQTVQMEHQVKMKEYEAALEQLKGDQIRTQGEERRKTLNEETKQHQARAQYQDKLARHRYDDQLRQQQVLNEENLRKQEDSVLKQEAMRKATIEHEMKLRHNNEMLRVEAESKARGRVERENADIIREQIRLKAVEHRQTVLESIRTAGAVFGEGFRAFISDWDKVTATVAGLTLLAVGVYSARNATAVAGRYIEARLGKPSLVRETSRLTVMEALKHPIKVVKRLKSKPQDALEGVVLSPTLEERVRDIAIATRNTRQNRGLYRNILMYGPPGTGKTLFAKKLATHSGMDYAIMTGGDVAPMGRDGVTAMHKVFDWAGTSKRGLLLFVDEADAFLRKRSTEKISEDLRATLNAFLYRTGEQSNKFMLVLASNQPEQFDWAINDRIDEIVNFMLPGPDERERLVRLYFDRYVLEPATGGRQRLKLAQFDYGLKCSEIAKRVDGMSGREISKLGVAWQAAAYSSEDGVLTEAMIEARVEDAIRQHRQKMDWLHGEGVLDNEGRPLQPPEIHSKGISTPLTSQEVTSDLEKPDAAATNDTKREPSAKDGTPV</sequence>
<dbReference type="PANTHER" id="PTHR23075">
    <property type="entry name" value="PUTATIVE ATP-ASE"/>
    <property type="match status" value="1"/>
</dbReference>
<dbReference type="Pfam" id="PF12037">
    <property type="entry name" value="ATAD3_N"/>
    <property type="match status" value="1"/>
</dbReference>
<keyword evidence="7" id="KW-0175">Coiled coil</keyword>
<feature type="region of interest" description="Disordered" evidence="11">
    <location>
        <begin position="98"/>
        <end position="126"/>
    </location>
</feature>
<reference evidence="13 14" key="1">
    <citation type="journal article" date="2019" name="Mol. Ecol. Resour.">
        <title>Chromosome-level genome assembly of Triplophysa tibetana, a fish adapted to the harsh high-altitude environment of the Tibetan Plateau.</title>
        <authorList>
            <person name="Yang X."/>
            <person name="Liu H."/>
            <person name="Ma Z."/>
            <person name="Zou Y."/>
            <person name="Zou M."/>
            <person name="Mao Y."/>
            <person name="Li X."/>
            <person name="Wang H."/>
            <person name="Chen T."/>
            <person name="Wang W."/>
            <person name="Yang R."/>
        </authorList>
    </citation>
    <scope>NUCLEOTIDE SEQUENCE [LARGE SCALE GENOMIC DNA]</scope>
    <source>
        <strain evidence="13">TTIB1903HZAU</strain>
        <tissue evidence="13">Muscle</tissue>
    </source>
</reference>
<evidence type="ECO:0000256" key="4">
    <source>
        <dbReference type="ARBA" id="ARBA00022741"/>
    </source>
</evidence>
<name>A0A5A9NRX0_9TELE</name>
<feature type="compositionally biased region" description="Basic and acidic residues" evidence="11">
    <location>
        <begin position="98"/>
        <end position="119"/>
    </location>
</feature>
<dbReference type="GO" id="GO:0016887">
    <property type="term" value="F:ATP hydrolysis activity"/>
    <property type="evidence" value="ECO:0007669"/>
    <property type="project" value="InterPro"/>
</dbReference>
<feature type="region of interest" description="Disordered" evidence="11">
    <location>
        <begin position="1"/>
        <end position="73"/>
    </location>
</feature>
<dbReference type="Pfam" id="PF00004">
    <property type="entry name" value="AAA"/>
    <property type="match status" value="1"/>
</dbReference>
<evidence type="ECO:0000256" key="1">
    <source>
        <dbReference type="ARBA" id="ARBA00004273"/>
    </source>
</evidence>
<dbReference type="PANTHER" id="PTHR23075:SF0">
    <property type="entry name" value="ATPASE FAMILY AAA DOMAIN-CONTAINING PROTEIN 3"/>
    <property type="match status" value="1"/>
</dbReference>
<keyword evidence="5" id="KW-0999">Mitochondrion inner membrane</keyword>
<protein>
    <submittedName>
        <fullName evidence="13">ATPase family AAA domain-containing protein 3-B</fullName>
    </submittedName>
</protein>
<keyword evidence="4" id="KW-0547">Nucleotide-binding</keyword>
<dbReference type="InterPro" id="IPR003959">
    <property type="entry name" value="ATPase_AAA_core"/>
</dbReference>
<dbReference type="EMBL" id="SOYY01000014">
    <property type="protein sequence ID" value="KAA0711711.1"/>
    <property type="molecule type" value="Genomic_DNA"/>
</dbReference>
<evidence type="ECO:0000256" key="9">
    <source>
        <dbReference type="ARBA" id="ARBA00023136"/>
    </source>
</evidence>
<comment type="similarity">
    <text evidence="3">Belongs to the AAA ATPase family.</text>
</comment>
<evidence type="ECO:0000313" key="14">
    <source>
        <dbReference type="Proteomes" id="UP000324632"/>
    </source>
</evidence>
<evidence type="ECO:0000256" key="5">
    <source>
        <dbReference type="ARBA" id="ARBA00022792"/>
    </source>
</evidence>
<evidence type="ECO:0000256" key="3">
    <source>
        <dbReference type="ARBA" id="ARBA00006914"/>
    </source>
</evidence>
<dbReference type="InterPro" id="IPR027417">
    <property type="entry name" value="P-loop_NTPase"/>
</dbReference>
<dbReference type="Proteomes" id="UP000324632">
    <property type="component" value="Chromosome 14"/>
</dbReference>
<dbReference type="GO" id="GO:0042645">
    <property type="term" value="C:mitochondrial nucleoid"/>
    <property type="evidence" value="ECO:0007669"/>
    <property type="project" value="UniProtKB-SubCell"/>
</dbReference>
<feature type="compositionally biased region" description="Pro residues" evidence="11">
    <location>
        <begin position="16"/>
        <end position="30"/>
    </location>
</feature>
<dbReference type="SMART" id="SM00382">
    <property type="entry name" value="AAA"/>
    <property type="match status" value="1"/>
</dbReference>
<dbReference type="GO" id="GO:0005743">
    <property type="term" value="C:mitochondrial inner membrane"/>
    <property type="evidence" value="ECO:0007669"/>
    <property type="project" value="UniProtKB-SubCell"/>
</dbReference>
<proteinExistence type="inferred from homology"/>
<keyword evidence="8" id="KW-0496">Mitochondrion</keyword>
<keyword evidence="10" id="KW-1135">Mitochondrion nucleoid</keyword>
<dbReference type="GO" id="GO:0005524">
    <property type="term" value="F:ATP binding"/>
    <property type="evidence" value="ECO:0007669"/>
    <property type="project" value="UniProtKB-KW"/>
</dbReference>
<dbReference type="FunFam" id="3.40.50.300:FF:000470">
    <property type="entry name" value="ATPase family, AAA domain containing 3A"/>
    <property type="match status" value="1"/>
</dbReference>
<evidence type="ECO:0000256" key="7">
    <source>
        <dbReference type="ARBA" id="ARBA00023054"/>
    </source>
</evidence>
<dbReference type="CDD" id="cd19512">
    <property type="entry name" value="RecA-like_ATAD3-like"/>
    <property type="match status" value="1"/>
</dbReference>
<dbReference type="SUPFAM" id="SSF52540">
    <property type="entry name" value="P-loop containing nucleoside triphosphate hydrolases"/>
    <property type="match status" value="1"/>
</dbReference>
<dbReference type="GO" id="GO:0008270">
    <property type="term" value="F:zinc ion binding"/>
    <property type="evidence" value="ECO:0007669"/>
    <property type="project" value="TreeGrafter"/>
</dbReference>
<gene>
    <name evidence="13" type="ORF">E1301_Tti023493</name>
</gene>
<evidence type="ECO:0000313" key="13">
    <source>
        <dbReference type="EMBL" id="KAA0711711.1"/>
    </source>
</evidence>